<dbReference type="SUPFAM" id="SSF56281">
    <property type="entry name" value="Metallo-hydrolase/oxidoreductase"/>
    <property type="match status" value="1"/>
</dbReference>
<evidence type="ECO:0000313" key="2">
    <source>
        <dbReference type="Proteomes" id="UP000075321"/>
    </source>
</evidence>
<dbReference type="PATRIC" id="fig|1008153.3.peg.2264"/>
<name>A0A151ADB0_9EURY</name>
<dbReference type="AlphaFoldDB" id="A0A151ADB0"/>
<comment type="caution">
    <text evidence="1">The sequence shown here is derived from an EMBL/GenBank/DDBJ whole genome shotgun (WGS) entry which is preliminary data.</text>
</comment>
<accession>A0A151ADB0</accession>
<organism evidence="1 2">
    <name type="scientific">Halalkalicoccus paucihalophilus</name>
    <dbReference type="NCBI Taxonomy" id="1008153"/>
    <lineage>
        <taxon>Archaea</taxon>
        <taxon>Methanobacteriati</taxon>
        <taxon>Methanobacteriota</taxon>
        <taxon>Stenosarchaea group</taxon>
        <taxon>Halobacteria</taxon>
        <taxon>Halobacteriales</taxon>
        <taxon>Halococcaceae</taxon>
        <taxon>Halalkalicoccus</taxon>
    </lineage>
</organism>
<keyword evidence="2" id="KW-1185">Reference proteome</keyword>
<reference evidence="1 2" key="1">
    <citation type="submission" date="2016-02" db="EMBL/GenBank/DDBJ databases">
        <title>Genome sequence of Halalkalicoccus paucihalophilus DSM 24557.</title>
        <authorList>
            <person name="Poehlein A."/>
            <person name="Daniel R."/>
        </authorList>
    </citation>
    <scope>NUCLEOTIDE SEQUENCE [LARGE SCALE GENOMIC DNA]</scope>
    <source>
        <strain evidence="1 2">DSM 24557</strain>
    </source>
</reference>
<proteinExistence type="predicted"/>
<dbReference type="InterPro" id="IPR036866">
    <property type="entry name" value="RibonucZ/Hydroxyglut_hydro"/>
</dbReference>
<evidence type="ECO:0008006" key="3">
    <source>
        <dbReference type="Google" id="ProtNLM"/>
    </source>
</evidence>
<dbReference type="OrthoDB" id="169463at2157"/>
<evidence type="ECO:0000313" key="1">
    <source>
        <dbReference type="EMBL" id="KYH25550.1"/>
    </source>
</evidence>
<dbReference type="RefSeq" id="WP_066382451.1">
    <property type="nucleotide sequence ID" value="NZ_LTAZ01000005.1"/>
</dbReference>
<dbReference type="Proteomes" id="UP000075321">
    <property type="component" value="Unassembled WGS sequence"/>
</dbReference>
<sequence>MPMKQGGEARDAHKVLKFDGGFAWIAYPDEEMQRASHALVSDGDVWLVDPVDAPDLDDWIAEAGDLAGVVLLLDRHTRDAAEVANRHGVSVYLPEALADARRKIDAPVETFSKTLPGTDYRVFTVLDTPVWTEAGLYNDETGTLVVAESVGTAEFFRAPGERLGVHPARRLFPPTALRGFVPERILVGHGEPITDEAPAALREALAGSRRNSPRLYAKSLKTFLPL</sequence>
<dbReference type="EMBL" id="LTAZ01000005">
    <property type="protein sequence ID" value="KYH25550.1"/>
    <property type="molecule type" value="Genomic_DNA"/>
</dbReference>
<dbReference type="Gene3D" id="3.60.15.10">
    <property type="entry name" value="Ribonuclease Z/Hydroxyacylglutathione hydrolase-like"/>
    <property type="match status" value="1"/>
</dbReference>
<gene>
    <name evidence="1" type="ORF">HAPAU_22240</name>
</gene>
<protein>
    <recommendedName>
        <fullName evidence="3">MBL fold metallo-hydrolase</fullName>
    </recommendedName>
</protein>